<accession>A0ACC0VAU7</accession>
<proteinExistence type="predicted"/>
<dbReference type="EMBL" id="CM047941">
    <property type="protein sequence ID" value="KAI9902588.1"/>
    <property type="molecule type" value="Genomic_DNA"/>
</dbReference>
<evidence type="ECO:0000313" key="2">
    <source>
        <dbReference type="Proteomes" id="UP001163324"/>
    </source>
</evidence>
<name>A0ACC0VAU7_9HYPO</name>
<organism evidence="1 2">
    <name type="scientific">Trichothecium roseum</name>
    <dbReference type="NCBI Taxonomy" id="47278"/>
    <lineage>
        <taxon>Eukaryota</taxon>
        <taxon>Fungi</taxon>
        <taxon>Dikarya</taxon>
        <taxon>Ascomycota</taxon>
        <taxon>Pezizomycotina</taxon>
        <taxon>Sordariomycetes</taxon>
        <taxon>Hypocreomycetidae</taxon>
        <taxon>Hypocreales</taxon>
        <taxon>Hypocreales incertae sedis</taxon>
        <taxon>Trichothecium</taxon>
    </lineage>
</organism>
<dbReference type="Proteomes" id="UP001163324">
    <property type="component" value="Chromosome 2"/>
</dbReference>
<gene>
    <name evidence="1" type="ORF">N3K66_001940</name>
</gene>
<reference evidence="1" key="1">
    <citation type="submission" date="2022-10" db="EMBL/GenBank/DDBJ databases">
        <title>Complete Genome of Trichothecium roseum strain YXFP-22015, a Plant Pathogen Isolated from Citrus.</title>
        <authorList>
            <person name="Wang Y."/>
            <person name="Zhu L."/>
        </authorList>
    </citation>
    <scope>NUCLEOTIDE SEQUENCE</scope>
    <source>
        <strain evidence="1">YXFP-22015</strain>
    </source>
</reference>
<comment type="caution">
    <text evidence="1">The sequence shown here is derived from an EMBL/GenBank/DDBJ whole genome shotgun (WGS) entry which is preliminary data.</text>
</comment>
<keyword evidence="2" id="KW-1185">Reference proteome</keyword>
<protein>
    <submittedName>
        <fullName evidence="1">Uncharacterized protein</fullName>
    </submittedName>
</protein>
<sequence>MAQSPLTLRIAMLNADEPAPAVCEKRAATYGQLFHVLLSKAADRVRPNLTILADDYDVVRGEYPPSASDYDLLIVTGAAASAYDDLDWARNLDVYLSKVYEESPRVRMFGSCFGHQIICQSLLRKHGVTVEKNPQGWEVGVHEIQLNNNFLQALGPQPSLFPTSTVARPPTPDAANDPSPKVLRLQLIHSDHVKVPEDRGLPAGWMTMGRTDRCAIQGTYCPGRVLTYQGHFEFDRFVNAETLKVFGAKWERHRIQDGLNAIEMDDDSDKFADFVVRFLLEGRAADHGDGLITPM</sequence>
<evidence type="ECO:0000313" key="1">
    <source>
        <dbReference type="EMBL" id="KAI9902588.1"/>
    </source>
</evidence>